<gene>
    <name evidence="1" type="ORF">PsorP6_013416</name>
</gene>
<comment type="caution">
    <text evidence="1">The sequence shown here is derived from an EMBL/GenBank/DDBJ whole genome shotgun (WGS) entry which is preliminary data.</text>
</comment>
<keyword evidence="2" id="KW-1185">Reference proteome</keyword>
<accession>A0ACC0VKJ8</accession>
<evidence type="ECO:0000313" key="2">
    <source>
        <dbReference type="Proteomes" id="UP001163321"/>
    </source>
</evidence>
<sequence length="303" mass="33511">MPPALENVVDEGGRITKHVREDTLSSASGDLEPPSLVAYQAIPLVTTERIKRKEMVETGSGILDVIDKDFRRLQFVFEGLVSHQTFSKFGGTFTLVRLHTLGEPEAKVNEFAMFSLERFDGVNAAVDGWRIYDAVTEYQRMGISAATDRWRLSFINGDYDLYPTYPSVLAVPTSVSDSFLTVASKFRSKGRIPVLSWHDRDTGAVICRSSQLLVGLGQKQCDMDVCLIQAIAAANPCSSKLVIIDARPWRNAVAQKTVGRAGYELTEHYETRHATATIKYPDMVVSEHGISSTLFERGASCVP</sequence>
<organism evidence="1 2">
    <name type="scientific">Peronosclerospora sorghi</name>
    <dbReference type="NCBI Taxonomy" id="230839"/>
    <lineage>
        <taxon>Eukaryota</taxon>
        <taxon>Sar</taxon>
        <taxon>Stramenopiles</taxon>
        <taxon>Oomycota</taxon>
        <taxon>Peronosporomycetes</taxon>
        <taxon>Peronosporales</taxon>
        <taxon>Peronosporaceae</taxon>
        <taxon>Peronosclerospora</taxon>
    </lineage>
</organism>
<dbReference type="EMBL" id="CM047588">
    <property type="protein sequence ID" value="KAI9906006.1"/>
    <property type="molecule type" value="Genomic_DNA"/>
</dbReference>
<protein>
    <submittedName>
        <fullName evidence="1">Uncharacterized protein</fullName>
    </submittedName>
</protein>
<dbReference type="Proteomes" id="UP001163321">
    <property type="component" value="Chromosome 9"/>
</dbReference>
<proteinExistence type="predicted"/>
<name>A0ACC0VKJ8_9STRA</name>
<evidence type="ECO:0000313" key="1">
    <source>
        <dbReference type="EMBL" id="KAI9906006.1"/>
    </source>
</evidence>
<reference evidence="1 2" key="1">
    <citation type="journal article" date="2022" name="bioRxiv">
        <title>The genome of the oomycete Peronosclerospora sorghi, a cosmopolitan pathogen of maize and sorghum, is inflated with dispersed pseudogenes.</title>
        <authorList>
            <person name="Fletcher K."/>
            <person name="Martin F."/>
            <person name="Isakeit T."/>
            <person name="Cavanaugh K."/>
            <person name="Magill C."/>
            <person name="Michelmore R."/>
        </authorList>
    </citation>
    <scope>NUCLEOTIDE SEQUENCE [LARGE SCALE GENOMIC DNA]</scope>
    <source>
        <strain evidence="1">P6</strain>
    </source>
</reference>